<dbReference type="EMBL" id="SMFZ01000001">
    <property type="protein sequence ID" value="TCK24398.1"/>
    <property type="molecule type" value="Genomic_DNA"/>
</dbReference>
<dbReference type="InterPro" id="IPR038277">
    <property type="entry name" value="UreF_sf"/>
</dbReference>
<gene>
    <name evidence="4" type="ORF">EV378_0170</name>
</gene>
<keyword evidence="2" id="KW-0143">Chaperone</keyword>
<name>A0A4R1HQK6_PSEEN</name>
<sequence length="274" mass="27511">MGLATLVLADARFPGGGHVHSGGLEEAVARGLVTGVDDLASFLHGRLRTAGLLTATFAAAASHRTTPYESSARPATSDEGSAGAIGSGPGAAATGSGERSARLAGPDGSSARATGARAPWSVLDAELDARTPSPAQRDASRAQGRATLRAARAAWPSPVLDALVAVHPRPHHPLLVGAVTGIAGEPPAEAARCVAYLAVSGPASAAIRLLGLDPFAVNAALVALGPDMERVVDDAVAAADGPVTDLPAPGSPMLDLMAETHVHHHTERMSLFVS</sequence>
<organism evidence="4 5">
    <name type="scientific">Pseudonocardia endophytica</name>
    <dbReference type="NCBI Taxonomy" id="401976"/>
    <lineage>
        <taxon>Bacteria</taxon>
        <taxon>Bacillati</taxon>
        <taxon>Actinomycetota</taxon>
        <taxon>Actinomycetes</taxon>
        <taxon>Pseudonocardiales</taxon>
        <taxon>Pseudonocardiaceae</taxon>
        <taxon>Pseudonocardia</taxon>
    </lineage>
</organism>
<dbReference type="PANTHER" id="PTHR33620:SF1">
    <property type="entry name" value="UREASE ACCESSORY PROTEIN F"/>
    <property type="match status" value="1"/>
</dbReference>
<comment type="caution">
    <text evidence="4">The sequence shown here is derived from an EMBL/GenBank/DDBJ whole genome shotgun (WGS) entry which is preliminary data.</text>
</comment>
<dbReference type="GO" id="GO:0016151">
    <property type="term" value="F:nickel cation binding"/>
    <property type="evidence" value="ECO:0007669"/>
    <property type="project" value="InterPro"/>
</dbReference>
<keyword evidence="1" id="KW-0996">Nickel insertion</keyword>
<dbReference type="Proteomes" id="UP000295560">
    <property type="component" value="Unassembled WGS sequence"/>
</dbReference>
<feature type="region of interest" description="Disordered" evidence="3">
    <location>
        <begin position="63"/>
        <end position="117"/>
    </location>
</feature>
<evidence type="ECO:0000313" key="4">
    <source>
        <dbReference type="EMBL" id="TCK24398.1"/>
    </source>
</evidence>
<dbReference type="InterPro" id="IPR002639">
    <property type="entry name" value="UreF"/>
</dbReference>
<dbReference type="RefSeq" id="WP_132420848.1">
    <property type="nucleotide sequence ID" value="NZ_SMFZ01000001.1"/>
</dbReference>
<dbReference type="PANTHER" id="PTHR33620">
    <property type="entry name" value="UREASE ACCESSORY PROTEIN F"/>
    <property type="match status" value="1"/>
</dbReference>
<evidence type="ECO:0000256" key="3">
    <source>
        <dbReference type="SAM" id="MobiDB-lite"/>
    </source>
</evidence>
<keyword evidence="5" id="KW-1185">Reference proteome</keyword>
<protein>
    <submittedName>
        <fullName evidence="4">Urease accessory protein</fullName>
    </submittedName>
</protein>
<accession>A0A4R1HQK6</accession>
<evidence type="ECO:0000256" key="2">
    <source>
        <dbReference type="ARBA" id="ARBA00023186"/>
    </source>
</evidence>
<dbReference type="Pfam" id="PF01730">
    <property type="entry name" value="UreF"/>
    <property type="match status" value="1"/>
</dbReference>
<dbReference type="OrthoDB" id="3382047at2"/>
<evidence type="ECO:0000256" key="1">
    <source>
        <dbReference type="ARBA" id="ARBA00022988"/>
    </source>
</evidence>
<reference evidence="4 5" key="1">
    <citation type="submission" date="2019-03" db="EMBL/GenBank/DDBJ databases">
        <title>Sequencing the genomes of 1000 actinobacteria strains.</title>
        <authorList>
            <person name="Klenk H.-P."/>
        </authorList>
    </citation>
    <scope>NUCLEOTIDE SEQUENCE [LARGE SCALE GENOMIC DNA]</scope>
    <source>
        <strain evidence="4 5">DSM 44969</strain>
    </source>
</reference>
<dbReference type="AlphaFoldDB" id="A0A4R1HQK6"/>
<dbReference type="Gene3D" id="1.10.4190.10">
    <property type="entry name" value="Urease accessory protein UreF"/>
    <property type="match status" value="1"/>
</dbReference>
<proteinExistence type="predicted"/>
<evidence type="ECO:0000313" key="5">
    <source>
        <dbReference type="Proteomes" id="UP000295560"/>
    </source>
</evidence>